<name>A0A7W9GNE9_9ACTN</name>
<dbReference type="PANTHER" id="PTHR38479">
    <property type="entry name" value="LMO0824 PROTEIN"/>
    <property type="match status" value="1"/>
</dbReference>
<dbReference type="Pfam" id="PF06224">
    <property type="entry name" value="AlkZ-like"/>
    <property type="match status" value="1"/>
</dbReference>
<keyword evidence="2" id="KW-1185">Reference proteome</keyword>
<evidence type="ECO:0008006" key="3">
    <source>
        <dbReference type="Google" id="ProtNLM"/>
    </source>
</evidence>
<sequence length="380" mass="40791">MTMTVRALNRATLARQLLLERASTDVAGAVRQLVALQAQHPASPYLALWNRVDGFDPAALDAAFADATVVKATLMRVTLHAVDAGDHLTFKQAMQPTLRGARLNDRRYAGAGLSHADAEAAIPQVLEFLASPRSNAECEAWLTARRGEPSTWLWWALRQFGPVVHAPTGPPWSFGARPSYVAPAHPPPLADDATAAAALAELFRRYVAGFGPVTMPDFAQFALVYRPQAKAAVEALADELEELAGPGGTVLHDLPGAPRPGEHVPAPPRLLGMWDSLLLAHADRGRVLPPEYRKLVIRSNGDTLPALLVDGFVAGVWRPADGGGIEAAAFHPLPAADWAGLSAEAAALTALLAERDPTVYRRYDRWWTGLPAAEVRVIGR</sequence>
<dbReference type="RefSeq" id="WP_184820917.1">
    <property type="nucleotide sequence ID" value="NZ_JACHMM010000001.1"/>
</dbReference>
<accession>A0A7W9GNE9</accession>
<protein>
    <recommendedName>
        <fullName evidence="3">Winged helix DNA-binding domain-containing protein</fullName>
    </recommendedName>
</protein>
<dbReference type="InterPro" id="IPR009351">
    <property type="entry name" value="AlkZ-like"/>
</dbReference>
<gene>
    <name evidence="1" type="ORF">HD601_001658</name>
</gene>
<dbReference type="AlphaFoldDB" id="A0A7W9GNE9"/>
<dbReference type="EMBL" id="JACHMM010000001">
    <property type="protein sequence ID" value="MBB5787083.1"/>
    <property type="molecule type" value="Genomic_DNA"/>
</dbReference>
<reference evidence="1 2" key="1">
    <citation type="submission" date="2020-08" db="EMBL/GenBank/DDBJ databases">
        <title>Sequencing the genomes of 1000 actinobacteria strains.</title>
        <authorList>
            <person name="Klenk H.-P."/>
        </authorList>
    </citation>
    <scope>NUCLEOTIDE SEQUENCE [LARGE SCALE GENOMIC DNA]</scope>
    <source>
        <strain evidence="1 2">DSM 102122</strain>
    </source>
</reference>
<proteinExistence type="predicted"/>
<evidence type="ECO:0000313" key="2">
    <source>
        <dbReference type="Proteomes" id="UP000542813"/>
    </source>
</evidence>
<evidence type="ECO:0000313" key="1">
    <source>
        <dbReference type="EMBL" id="MBB5787083.1"/>
    </source>
</evidence>
<organism evidence="1 2">
    <name type="scientific">Jiangella mangrovi</name>
    <dbReference type="NCBI Taxonomy" id="1524084"/>
    <lineage>
        <taxon>Bacteria</taxon>
        <taxon>Bacillati</taxon>
        <taxon>Actinomycetota</taxon>
        <taxon>Actinomycetes</taxon>
        <taxon>Jiangellales</taxon>
        <taxon>Jiangellaceae</taxon>
        <taxon>Jiangella</taxon>
    </lineage>
</organism>
<dbReference type="PANTHER" id="PTHR38479:SF2">
    <property type="entry name" value="WINGED HELIX DNA-BINDING DOMAIN-CONTAINING PROTEIN"/>
    <property type="match status" value="1"/>
</dbReference>
<dbReference type="Proteomes" id="UP000542813">
    <property type="component" value="Unassembled WGS sequence"/>
</dbReference>
<comment type="caution">
    <text evidence="1">The sequence shown here is derived from an EMBL/GenBank/DDBJ whole genome shotgun (WGS) entry which is preliminary data.</text>
</comment>